<evidence type="ECO:0008006" key="3">
    <source>
        <dbReference type="Google" id="ProtNLM"/>
    </source>
</evidence>
<evidence type="ECO:0000313" key="2">
    <source>
        <dbReference type="Proteomes" id="UP000608024"/>
    </source>
</evidence>
<name>A0A919A8P5_9ACTN</name>
<dbReference type="AlphaFoldDB" id="A0A919A8P5"/>
<organism evidence="1 2">
    <name type="scientific">Streptomyces longispororuber</name>
    <dbReference type="NCBI Taxonomy" id="68230"/>
    <lineage>
        <taxon>Bacteria</taxon>
        <taxon>Bacillati</taxon>
        <taxon>Actinomycetota</taxon>
        <taxon>Actinomycetes</taxon>
        <taxon>Kitasatosporales</taxon>
        <taxon>Streptomycetaceae</taxon>
        <taxon>Streptomyces</taxon>
    </lineage>
</organism>
<protein>
    <recommendedName>
        <fullName evidence="3">YCII-related domain-containing protein</fullName>
    </recommendedName>
</protein>
<evidence type="ECO:0000313" key="1">
    <source>
        <dbReference type="EMBL" id="GHE92059.1"/>
    </source>
</evidence>
<gene>
    <name evidence="1" type="ORF">GCM10018785_68020</name>
</gene>
<accession>A0A919A8P5</accession>
<dbReference type="EMBL" id="BNBT01000179">
    <property type="protein sequence ID" value="GHE92059.1"/>
    <property type="molecule type" value="Genomic_DNA"/>
</dbReference>
<proteinExistence type="predicted"/>
<sequence length="84" mass="8757">MLGFGEGQAVDLAPRGRDELIAYGPLLSDDGTAWLGTAALVRAAGPDAARAVLTPGRYADVEVHRWRFGGRQALPAEGGLRSAP</sequence>
<reference evidence="1" key="1">
    <citation type="journal article" date="2014" name="Int. J. Syst. Evol. Microbiol.">
        <title>Complete genome sequence of Corynebacterium casei LMG S-19264T (=DSM 44701T), isolated from a smear-ripened cheese.</title>
        <authorList>
            <consortium name="US DOE Joint Genome Institute (JGI-PGF)"/>
            <person name="Walter F."/>
            <person name="Albersmeier A."/>
            <person name="Kalinowski J."/>
            <person name="Ruckert C."/>
        </authorList>
    </citation>
    <scope>NUCLEOTIDE SEQUENCE</scope>
    <source>
        <strain evidence="1">JCM 4784</strain>
    </source>
</reference>
<keyword evidence="2" id="KW-1185">Reference proteome</keyword>
<dbReference type="Proteomes" id="UP000608024">
    <property type="component" value="Unassembled WGS sequence"/>
</dbReference>
<reference evidence="1" key="2">
    <citation type="submission" date="2020-09" db="EMBL/GenBank/DDBJ databases">
        <authorList>
            <person name="Sun Q."/>
            <person name="Ohkuma M."/>
        </authorList>
    </citation>
    <scope>NUCLEOTIDE SEQUENCE</scope>
    <source>
        <strain evidence="1">JCM 4784</strain>
    </source>
</reference>
<comment type="caution">
    <text evidence="1">The sequence shown here is derived from an EMBL/GenBank/DDBJ whole genome shotgun (WGS) entry which is preliminary data.</text>
</comment>